<dbReference type="AlphaFoldDB" id="A0A2N0Q712"/>
<dbReference type="VEuPathDB" id="FungiDB:RhiirA1_498552"/>
<evidence type="ECO:0000313" key="2">
    <source>
        <dbReference type="EMBL" id="PKC14877.1"/>
    </source>
</evidence>
<dbReference type="InterPro" id="IPR032675">
    <property type="entry name" value="LRR_dom_sf"/>
</dbReference>
<name>A0A2N0Q712_9GLOM</name>
<dbReference type="Gene3D" id="3.80.10.10">
    <property type="entry name" value="Ribonuclease Inhibitor"/>
    <property type="match status" value="1"/>
</dbReference>
<protein>
    <recommendedName>
        <fullName evidence="4">F-box domain-containing protein</fullName>
    </recommendedName>
</protein>
<dbReference type="Proteomes" id="UP000232722">
    <property type="component" value="Unassembled WGS sequence"/>
</dbReference>
<proteinExistence type="predicted"/>
<evidence type="ECO:0000313" key="1">
    <source>
        <dbReference type="EMBL" id="PKC14873.1"/>
    </source>
</evidence>
<dbReference type="SUPFAM" id="SSF52047">
    <property type="entry name" value="RNI-like"/>
    <property type="match status" value="1"/>
</dbReference>
<reference evidence="1 3" key="1">
    <citation type="submission" date="2016-04" db="EMBL/GenBank/DDBJ databases">
        <title>Genome analyses suggest a sexual origin of heterokaryosis in a supposedly ancient asexual fungus.</title>
        <authorList>
            <person name="Ropars J."/>
            <person name="Sedzielewska K."/>
            <person name="Noel J."/>
            <person name="Charron P."/>
            <person name="Farinelli L."/>
            <person name="Marton T."/>
            <person name="Kruger M."/>
            <person name="Pelin A."/>
            <person name="Brachmann A."/>
            <person name="Corradi N."/>
        </authorList>
    </citation>
    <scope>NUCLEOTIDE SEQUENCE [LARGE SCALE GENOMIC DNA]</scope>
    <source>
        <strain evidence="1 3">A5</strain>
    </source>
</reference>
<dbReference type="EMBL" id="LLXJ01000114">
    <property type="protein sequence ID" value="PKC14877.1"/>
    <property type="molecule type" value="Genomic_DNA"/>
</dbReference>
<evidence type="ECO:0008006" key="4">
    <source>
        <dbReference type="Google" id="ProtNLM"/>
    </source>
</evidence>
<evidence type="ECO:0000313" key="3">
    <source>
        <dbReference type="Proteomes" id="UP000232722"/>
    </source>
</evidence>
<organism evidence="1 3">
    <name type="scientific">Rhizophagus irregularis</name>
    <dbReference type="NCBI Taxonomy" id="588596"/>
    <lineage>
        <taxon>Eukaryota</taxon>
        <taxon>Fungi</taxon>
        <taxon>Fungi incertae sedis</taxon>
        <taxon>Mucoromycota</taxon>
        <taxon>Glomeromycotina</taxon>
        <taxon>Glomeromycetes</taxon>
        <taxon>Glomerales</taxon>
        <taxon>Glomeraceae</taxon>
        <taxon>Rhizophagus</taxon>
    </lineage>
</organism>
<gene>
    <name evidence="2" type="ORF">RhiirA5_371125</name>
    <name evidence="1" type="ORF">RhiirA5_408895</name>
</gene>
<sequence>MVELNVDCLILIFNELQTDKESLYACLLVNREWCHLVVPILWKKYSWYYDYEESEKKLFNIILSSLSSSSKQLLSDNDIKLPSTIFLKPLLFNYISYCKFLEVEIIDKIINMVFEEEIITENIYDKKNLLEQEIYKLFIVQCKNIKELSWQTLQPLSLFPGASICFSQLYSLSIDVDFVNSDALYEMTKICKDLNELTVYDCSQDHPGLISLIDVQRNLKRVSLYSYSKKGICKELSKALTRKGNTISDLGLYPVSIIQPSFLTSLINLRNMSIYNYHNDNIEKEILEFQKYLAISEFPKLQSLNVYGLSSFRELAILIEKTKGNILEIYIYIYNKAAENTEMLIKAIANNCSKIERLSTHLDPKDFIHVKSLLLNCKNLIHLEFNSLSFLLSENDNTGDELLDNLTEFAPKSLAEIIISGDWKYSIDALERFFESCRERNLNRFDITHYGRYYITDDHKVTIRKYINEGVIIESNCA</sequence>
<dbReference type="VEuPathDB" id="FungiDB:FUN_023725"/>
<accession>A0A2N0Q712</accession>
<reference evidence="1 3" key="2">
    <citation type="submission" date="2017-09" db="EMBL/GenBank/DDBJ databases">
        <title>Extensive intraspecific genome diversity in a model arbuscular mycorrhizal fungus.</title>
        <authorList>
            <person name="Chen E.C."/>
            <person name="Morin E."/>
            <person name="Beaudet D."/>
            <person name="Noel J."/>
            <person name="Ndikumana S."/>
            <person name="Charron P."/>
            <person name="St-Onge C."/>
            <person name="Giorgi J."/>
            <person name="Grigoriev I.V."/>
            <person name="Roux C."/>
            <person name="Martin F.M."/>
            <person name="Corradi N."/>
        </authorList>
    </citation>
    <scope>NUCLEOTIDE SEQUENCE [LARGE SCALE GENOMIC DNA]</scope>
    <source>
        <strain evidence="1 3">A5</strain>
    </source>
</reference>
<comment type="caution">
    <text evidence="1">The sequence shown here is derived from an EMBL/GenBank/DDBJ whole genome shotgun (WGS) entry which is preliminary data.</text>
</comment>
<dbReference type="EMBL" id="LLXJ01000114">
    <property type="protein sequence ID" value="PKC14873.1"/>
    <property type="molecule type" value="Genomic_DNA"/>
</dbReference>
<dbReference type="VEuPathDB" id="FungiDB:RhiirFUN_025457"/>